<evidence type="ECO:0000313" key="1">
    <source>
        <dbReference type="EMBL" id="JAD42352.1"/>
    </source>
</evidence>
<name>A0A0A9A5N5_ARUDO</name>
<dbReference type="AlphaFoldDB" id="A0A0A9A5N5"/>
<reference evidence="1" key="1">
    <citation type="submission" date="2014-09" db="EMBL/GenBank/DDBJ databases">
        <authorList>
            <person name="Magalhaes I.L.F."/>
            <person name="Oliveira U."/>
            <person name="Santos F.R."/>
            <person name="Vidigal T.H.D.A."/>
            <person name="Brescovit A.D."/>
            <person name="Santos A.J."/>
        </authorList>
    </citation>
    <scope>NUCLEOTIDE SEQUENCE</scope>
    <source>
        <tissue evidence="1">Shoot tissue taken approximately 20 cm above the soil surface</tissue>
    </source>
</reference>
<sequence length="41" mass="4546">MLKAAAYDLEDMLLDFDSRISTYKGEDVQCGTSAGHMISDF</sequence>
<dbReference type="EMBL" id="GBRH01255543">
    <property type="protein sequence ID" value="JAD42352.1"/>
    <property type="molecule type" value="Transcribed_RNA"/>
</dbReference>
<reference evidence="1" key="2">
    <citation type="journal article" date="2015" name="Data Brief">
        <title>Shoot transcriptome of the giant reed, Arundo donax.</title>
        <authorList>
            <person name="Barrero R.A."/>
            <person name="Guerrero F.D."/>
            <person name="Moolhuijzen P."/>
            <person name="Goolsby J.A."/>
            <person name="Tidwell J."/>
            <person name="Bellgard S.E."/>
            <person name="Bellgard M.I."/>
        </authorList>
    </citation>
    <scope>NUCLEOTIDE SEQUENCE</scope>
    <source>
        <tissue evidence="1">Shoot tissue taken approximately 20 cm above the soil surface</tissue>
    </source>
</reference>
<organism evidence="1">
    <name type="scientific">Arundo donax</name>
    <name type="common">Giant reed</name>
    <name type="synonym">Donax arundinaceus</name>
    <dbReference type="NCBI Taxonomy" id="35708"/>
    <lineage>
        <taxon>Eukaryota</taxon>
        <taxon>Viridiplantae</taxon>
        <taxon>Streptophyta</taxon>
        <taxon>Embryophyta</taxon>
        <taxon>Tracheophyta</taxon>
        <taxon>Spermatophyta</taxon>
        <taxon>Magnoliopsida</taxon>
        <taxon>Liliopsida</taxon>
        <taxon>Poales</taxon>
        <taxon>Poaceae</taxon>
        <taxon>PACMAD clade</taxon>
        <taxon>Arundinoideae</taxon>
        <taxon>Arundineae</taxon>
        <taxon>Arundo</taxon>
    </lineage>
</organism>
<protein>
    <submittedName>
        <fullName evidence="1">Uncharacterized protein</fullName>
    </submittedName>
</protein>
<accession>A0A0A9A5N5</accession>
<proteinExistence type="predicted"/>